<evidence type="ECO:0000256" key="3">
    <source>
        <dbReference type="ARBA" id="ARBA00023012"/>
    </source>
</evidence>
<dbReference type="PANTHER" id="PTHR24421:SF60">
    <property type="entry name" value="SENSOR HISTIDINE KINASE COMP"/>
    <property type="match status" value="1"/>
</dbReference>
<dbReference type="InterPro" id="IPR050482">
    <property type="entry name" value="Sensor_HK_TwoCompSys"/>
</dbReference>
<keyword evidence="4" id="KW-1133">Transmembrane helix</keyword>
<dbReference type="EMBL" id="FQVO01000005">
    <property type="protein sequence ID" value="SHE89370.1"/>
    <property type="molecule type" value="Genomic_DNA"/>
</dbReference>
<evidence type="ECO:0000256" key="1">
    <source>
        <dbReference type="ARBA" id="ARBA00022679"/>
    </source>
</evidence>
<sequence>MKNYFLFLVLIFLFSCSKETSNIKNDSIATTYYKKAKKLSGDSAYYYYNLAKNAYLDIKDSSGVGRSLVNMAIIQQENGDYYGGIETSLEGNRYLKNVNDTIVRATLGSSYNNMGISSSYLYDYENAIKFYTEALKYAKTPADITLYQNNLGDALVSLKEYKAAEQNFILALKTEDKLNYARALNNLARARYSENPKYNPLPEFYTALKIREENDDLLGQNSSYATLSNYFLDKNNKEKALEYAKKMLTVSRQKNSKEDQAQALQKIVYLDKENYPQYFKEFQILNDSLQISKSRAKNQFAVVRYDVEQKNAENQRLKANSAEKDNYILRQYFILTILVFLIIFIIILYRKRQIRLKQEKELEIKNTQLKISKKVHDVVANGIYQVMTKIENQEYFDKVKALDELEFVYEKSRDISYEKSDASTEEKYFSEKVSELIGSFKNESVNTYIAGNDKNLWENVREKTQDEIYQIIRELLVNMRKHSGASTVSFRFERIQDEIRINYSDNGIGIPGDVLYKNGLSSTVSRIEAIRGAIIFDTKIEKGLKINISFPVS</sequence>
<keyword evidence="2 6" id="KW-0418">Kinase</keyword>
<dbReference type="AlphaFoldDB" id="A0A1M4X775"/>
<dbReference type="PANTHER" id="PTHR24421">
    <property type="entry name" value="NITRATE/NITRITE SENSOR PROTEIN NARX-RELATED"/>
    <property type="match status" value="1"/>
</dbReference>
<protein>
    <submittedName>
        <fullName evidence="6">Signal transduction histidine kinase</fullName>
    </submittedName>
</protein>
<evidence type="ECO:0000313" key="6">
    <source>
        <dbReference type="EMBL" id="SHE89370.1"/>
    </source>
</evidence>
<keyword evidence="3" id="KW-0902">Two-component regulatory system</keyword>
<organism evidence="6 7">
    <name type="scientific">Chryseobacterium takakiae</name>
    <dbReference type="NCBI Taxonomy" id="1302685"/>
    <lineage>
        <taxon>Bacteria</taxon>
        <taxon>Pseudomonadati</taxon>
        <taxon>Bacteroidota</taxon>
        <taxon>Flavobacteriia</taxon>
        <taxon>Flavobacteriales</taxon>
        <taxon>Weeksellaceae</taxon>
        <taxon>Chryseobacterium group</taxon>
        <taxon>Chryseobacterium</taxon>
    </lineage>
</organism>
<dbReference type="Pfam" id="PF02518">
    <property type="entry name" value="HATPase_c"/>
    <property type="match status" value="1"/>
</dbReference>
<evidence type="ECO:0000256" key="2">
    <source>
        <dbReference type="ARBA" id="ARBA00022777"/>
    </source>
</evidence>
<dbReference type="CDD" id="cd16917">
    <property type="entry name" value="HATPase_UhpB-NarQ-NarX-like"/>
    <property type="match status" value="1"/>
</dbReference>
<dbReference type="GO" id="GO:0016301">
    <property type="term" value="F:kinase activity"/>
    <property type="evidence" value="ECO:0007669"/>
    <property type="project" value="UniProtKB-KW"/>
</dbReference>
<keyword evidence="1" id="KW-0808">Transferase</keyword>
<keyword evidence="7" id="KW-1185">Reference proteome</keyword>
<accession>A0A1M4X775</accession>
<dbReference type="RefSeq" id="WP_083573195.1">
    <property type="nucleotide sequence ID" value="NZ_FQVO01000005.1"/>
</dbReference>
<evidence type="ECO:0000259" key="5">
    <source>
        <dbReference type="Pfam" id="PF02518"/>
    </source>
</evidence>
<dbReference type="Gene3D" id="1.25.40.10">
    <property type="entry name" value="Tetratricopeptide repeat domain"/>
    <property type="match status" value="2"/>
</dbReference>
<dbReference type="InterPro" id="IPR019734">
    <property type="entry name" value="TPR_rpt"/>
</dbReference>
<gene>
    <name evidence="6" type="ORF">SAMN05444408_105227</name>
</gene>
<reference evidence="7" key="1">
    <citation type="submission" date="2016-11" db="EMBL/GenBank/DDBJ databases">
        <authorList>
            <person name="Varghese N."/>
            <person name="Submissions S."/>
        </authorList>
    </citation>
    <scope>NUCLEOTIDE SEQUENCE [LARGE SCALE GENOMIC DNA]</scope>
    <source>
        <strain evidence="7">DSM 26898</strain>
    </source>
</reference>
<dbReference type="SUPFAM" id="SSF48452">
    <property type="entry name" value="TPR-like"/>
    <property type="match status" value="1"/>
</dbReference>
<dbReference type="STRING" id="1302685.SAMN05444408_105227"/>
<dbReference type="OrthoDB" id="943406at2"/>
<name>A0A1M4X775_9FLAO</name>
<dbReference type="GO" id="GO:0000160">
    <property type="term" value="P:phosphorelay signal transduction system"/>
    <property type="evidence" value="ECO:0007669"/>
    <property type="project" value="UniProtKB-KW"/>
</dbReference>
<dbReference type="InterPro" id="IPR011990">
    <property type="entry name" value="TPR-like_helical_dom_sf"/>
</dbReference>
<keyword evidence="4" id="KW-0812">Transmembrane</keyword>
<dbReference type="InterPro" id="IPR003594">
    <property type="entry name" value="HATPase_dom"/>
</dbReference>
<dbReference type="SMART" id="SM00028">
    <property type="entry name" value="TPR"/>
    <property type="match status" value="3"/>
</dbReference>
<feature type="domain" description="Histidine kinase/HSP90-like ATPase" evidence="5">
    <location>
        <begin position="465"/>
        <end position="516"/>
    </location>
</feature>
<evidence type="ECO:0000313" key="7">
    <source>
        <dbReference type="Proteomes" id="UP000184236"/>
    </source>
</evidence>
<keyword evidence="4" id="KW-0472">Membrane</keyword>
<dbReference type="SUPFAM" id="SSF55874">
    <property type="entry name" value="ATPase domain of HSP90 chaperone/DNA topoisomerase II/histidine kinase"/>
    <property type="match status" value="1"/>
</dbReference>
<dbReference type="PROSITE" id="PS51257">
    <property type="entry name" value="PROKAR_LIPOPROTEIN"/>
    <property type="match status" value="1"/>
</dbReference>
<dbReference type="Gene3D" id="3.30.565.10">
    <property type="entry name" value="Histidine kinase-like ATPase, C-terminal domain"/>
    <property type="match status" value="1"/>
</dbReference>
<dbReference type="Proteomes" id="UP000184236">
    <property type="component" value="Unassembled WGS sequence"/>
</dbReference>
<feature type="transmembrane region" description="Helical" evidence="4">
    <location>
        <begin position="332"/>
        <end position="349"/>
    </location>
</feature>
<dbReference type="InterPro" id="IPR036890">
    <property type="entry name" value="HATPase_C_sf"/>
</dbReference>
<evidence type="ECO:0000256" key="4">
    <source>
        <dbReference type="SAM" id="Phobius"/>
    </source>
</evidence>
<proteinExistence type="predicted"/>